<feature type="region of interest" description="Disordered" evidence="4">
    <location>
        <begin position="263"/>
        <end position="288"/>
    </location>
</feature>
<comment type="subcellular location">
    <subcellularLocation>
        <location evidence="1">Nucleus</location>
    </subcellularLocation>
</comment>
<dbReference type="SUPFAM" id="SSF89550">
    <property type="entry name" value="PHP domain-like"/>
    <property type="match status" value="1"/>
</dbReference>
<dbReference type="GO" id="GO:0003723">
    <property type="term" value="F:RNA binding"/>
    <property type="evidence" value="ECO:0007669"/>
    <property type="project" value="TreeGrafter"/>
</dbReference>
<dbReference type="GO" id="GO:0008033">
    <property type="term" value="P:tRNA processing"/>
    <property type="evidence" value="ECO:0007669"/>
    <property type="project" value="UniProtKB-KW"/>
</dbReference>
<evidence type="ECO:0000256" key="2">
    <source>
        <dbReference type="ARBA" id="ARBA00007331"/>
    </source>
</evidence>
<evidence type="ECO:0000313" key="6">
    <source>
        <dbReference type="EMBL" id="KAB0797944.1"/>
    </source>
</evidence>
<dbReference type="EMBL" id="VVIM01000006">
    <property type="protein sequence ID" value="KAB0797944.1"/>
    <property type="molecule type" value="Genomic_DNA"/>
</dbReference>
<evidence type="ECO:0000256" key="4">
    <source>
        <dbReference type="SAM" id="MobiDB-lite"/>
    </source>
</evidence>
<dbReference type="AlphaFoldDB" id="A0A1Y1KGP2"/>
<comment type="similarity">
    <text evidence="2">Belongs to the eukaryotic/archaeal RNase P protein component 3 family.</text>
</comment>
<reference evidence="6 7" key="2">
    <citation type="journal article" date="2018" name="Elife">
        <title>Firefly genomes illuminate parallel origins of bioluminescence in beetles.</title>
        <authorList>
            <person name="Fallon T.R."/>
            <person name="Lower S.E."/>
            <person name="Chang C.H."/>
            <person name="Bessho-Uehara M."/>
            <person name="Martin G.J."/>
            <person name="Bewick A.J."/>
            <person name="Behringer M."/>
            <person name="Debat H.J."/>
            <person name="Wong I."/>
            <person name="Day J.C."/>
            <person name="Suvorov A."/>
            <person name="Silva C.J."/>
            <person name="Stanger-Hall K.F."/>
            <person name="Hall D.W."/>
            <person name="Schmitz R.J."/>
            <person name="Nelson D.R."/>
            <person name="Lewis S.M."/>
            <person name="Shigenobu S."/>
            <person name="Bybee S.M."/>
            <person name="Larracuente A.M."/>
            <person name="Oba Y."/>
            <person name="Weng J.K."/>
        </authorList>
    </citation>
    <scope>NUCLEOTIDE SEQUENCE [LARGE SCALE GENOMIC DNA]</scope>
    <source>
        <strain evidence="6">1611_PpyrPB1</strain>
        <tissue evidence="6">Whole body</tissue>
    </source>
</reference>
<dbReference type="Pfam" id="PF01876">
    <property type="entry name" value="RNase_P_p30"/>
    <property type="match status" value="1"/>
</dbReference>
<protein>
    <submittedName>
        <fullName evidence="5">Uncharacterized protein</fullName>
    </submittedName>
</protein>
<dbReference type="EMBL" id="GEZM01087621">
    <property type="protein sequence ID" value="JAV58566.1"/>
    <property type="molecule type" value="Transcribed_RNA"/>
</dbReference>
<keyword evidence="3" id="KW-0819">tRNA processing</keyword>
<evidence type="ECO:0000256" key="1">
    <source>
        <dbReference type="ARBA" id="ARBA00004123"/>
    </source>
</evidence>
<dbReference type="Proteomes" id="UP000327044">
    <property type="component" value="Unassembled WGS sequence"/>
</dbReference>
<evidence type="ECO:0000256" key="3">
    <source>
        <dbReference type="ARBA" id="ARBA00022694"/>
    </source>
</evidence>
<accession>A0A1Y1KGP2</accession>
<evidence type="ECO:0000313" key="7">
    <source>
        <dbReference type="Proteomes" id="UP000327044"/>
    </source>
</evidence>
<sequence>MDSVKGYFDYNIPNQCISSDFERTAKRLCEFGYCTIAINQTIDESALEESITEGKKKKKIDKGDIVPPPIYPKAIKGYETLKILNRLTIAFTNPDIINRIIKSPNFKKYDIIAAQPESQQAFQFTCTSFEADIFSFNPSTKPNYRLQRKLYYLLIERGAYFELMYGPAIEDSTKRKNILATAHMYHSFGKSRNIIISSGITNSLLLRSPYDVTNLGLLFGLTDGQAKDAVLNNGRNVYIHGVGRRLGKTILLFESLTNEEYSVDNQRGEDEEMELDQPALKKSKQYST</sequence>
<dbReference type="InParanoid" id="A0A1Y1KGP2"/>
<evidence type="ECO:0000313" key="5">
    <source>
        <dbReference type="EMBL" id="JAV58566.1"/>
    </source>
</evidence>
<dbReference type="GO" id="GO:0005655">
    <property type="term" value="C:nucleolar ribonuclease P complex"/>
    <property type="evidence" value="ECO:0007669"/>
    <property type="project" value="TreeGrafter"/>
</dbReference>
<dbReference type="Gene3D" id="3.20.20.140">
    <property type="entry name" value="Metal-dependent hydrolases"/>
    <property type="match status" value="1"/>
</dbReference>
<dbReference type="PANTHER" id="PTHR13031:SF0">
    <property type="entry name" value="RIBONUCLEASE P PROTEIN SUBUNIT P30"/>
    <property type="match status" value="1"/>
</dbReference>
<gene>
    <name evidence="6" type="ORF">PPYR_08937</name>
</gene>
<proteinExistence type="inferred from homology"/>
<dbReference type="InterPro" id="IPR016195">
    <property type="entry name" value="Pol/histidinol_Pase-like"/>
</dbReference>
<reference evidence="6" key="3">
    <citation type="submission" date="2019-08" db="EMBL/GenBank/DDBJ databases">
        <authorList>
            <consortium name="Photinus pyralis genome working group"/>
            <person name="Fallon T.R."/>
            <person name="Sander Lower S.E."/>
            <person name="Weng J.-K."/>
        </authorList>
    </citation>
    <scope>NUCLEOTIDE SEQUENCE</scope>
    <source>
        <strain evidence="6">1611_PpyrPB1</strain>
        <tissue evidence="6">Whole body</tissue>
    </source>
</reference>
<name>A0A1Y1KGP2_PHOPY</name>
<dbReference type="OrthoDB" id="17948at2759"/>
<dbReference type="InterPro" id="IPR002738">
    <property type="entry name" value="RNase_P_p30"/>
</dbReference>
<organism evidence="5">
    <name type="scientific">Photinus pyralis</name>
    <name type="common">Common eastern firefly</name>
    <name type="synonym">Lampyris pyralis</name>
    <dbReference type="NCBI Taxonomy" id="7054"/>
    <lineage>
        <taxon>Eukaryota</taxon>
        <taxon>Metazoa</taxon>
        <taxon>Ecdysozoa</taxon>
        <taxon>Arthropoda</taxon>
        <taxon>Hexapoda</taxon>
        <taxon>Insecta</taxon>
        <taxon>Pterygota</taxon>
        <taxon>Neoptera</taxon>
        <taxon>Endopterygota</taxon>
        <taxon>Coleoptera</taxon>
        <taxon>Polyphaga</taxon>
        <taxon>Elateriformia</taxon>
        <taxon>Elateroidea</taxon>
        <taxon>Lampyridae</taxon>
        <taxon>Lampyrinae</taxon>
        <taxon>Photinus</taxon>
    </lineage>
</organism>
<dbReference type="FunCoup" id="A0A1Y1KGP2">
    <property type="interactions" value="1138"/>
</dbReference>
<keyword evidence="7" id="KW-1185">Reference proteome</keyword>
<reference evidence="5" key="1">
    <citation type="journal article" date="2016" name="Sci. Rep.">
        <title>Molecular characterization of firefly nuptial gifts: a multi-omics approach sheds light on postcopulatory sexual selection.</title>
        <authorList>
            <person name="Al-Wathiqui N."/>
            <person name="Fallon T.R."/>
            <person name="South A."/>
            <person name="Weng J.K."/>
            <person name="Lewis S.M."/>
        </authorList>
    </citation>
    <scope>NUCLEOTIDE SEQUENCE</scope>
</reference>
<dbReference type="PANTHER" id="PTHR13031">
    <property type="entry name" value="RIBONUCLEASE P SUBUNIT P30"/>
    <property type="match status" value="1"/>
</dbReference>